<dbReference type="AlphaFoldDB" id="A0A1R2AQU2"/>
<dbReference type="InterPro" id="IPR036457">
    <property type="entry name" value="PPM-type-like_dom_sf"/>
</dbReference>
<comment type="caution">
    <text evidence="16">The sequence shown here is derived from an EMBL/GenBank/DDBJ whole genome shotgun (WGS) entry which is preliminary data.</text>
</comment>
<keyword evidence="17" id="KW-1185">Reference proteome</keyword>
<dbReference type="PROSITE" id="PS51746">
    <property type="entry name" value="PPM_2"/>
    <property type="match status" value="1"/>
</dbReference>
<comment type="similarity">
    <text evidence="4 14">Belongs to the PP2C family.</text>
</comment>
<evidence type="ECO:0000256" key="2">
    <source>
        <dbReference type="ARBA" id="ARBA00001946"/>
    </source>
</evidence>
<dbReference type="PANTHER" id="PTHR13832:SF803">
    <property type="entry name" value="PROTEIN PHOSPHATASE 1G"/>
    <property type="match status" value="1"/>
</dbReference>
<sequence>MNSARVKIEDSNNLFRRSSNNLVFPRLSVNLTQLPVNLQRLSTFNSISLPKLPTKSEGNILSILSSPTSRGLRSLGPSPVMKLKVPSLASSVKSSKPFGVVKYYCANTHKGLVREHNEDRVMIMLRIPKPNERKEEKWPPCSFFGLYDGHGGKLCSNFLRDYLHVYITHDPSFPNNPLQAILNGFERAENAFMELALKKKDKSGSCAVVVLIVGKRCFVANLGDSRAVMSSNCGKETMALTKDHKPNEDNEAQRIIRAGGEIYYAKLSNGLEASVGRVLPGRLAVSRTFGDIEAKIKELGGNPNVVIAVPEIRSFNITKNTDFIAIGSDGIFDRIDNNELVNLMWDAKNYDSDSLERLTKGVENVIFESMNRVSYDNVTLLAVGFEGFDGSESNN</sequence>
<reference evidence="16 17" key="1">
    <citation type="submission" date="2016-11" db="EMBL/GenBank/DDBJ databases">
        <title>The macronuclear genome of Stentor coeruleus: a giant cell with tiny introns.</title>
        <authorList>
            <person name="Slabodnick M."/>
            <person name="Ruby J.G."/>
            <person name="Reiff S.B."/>
            <person name="Swart E.C."/>
            <person name="Gosai S."/>
            <person name="Prabakaran S."/>
            <person name="Witkowska E."/>
            <person name="Larue G.E."/>
            <person name="Fisher S."/>
            <person name="Freeman R.M."/>
            <person name="Gunawardena J."/>
            <person name="Chu W."/>
            <person name="Stover N.A."/>
            <person name="Gregory B.D."/>
            <person name="Nowacki M."/>
            <person name="Derisi J."/>
            <person name="Roy S.W."/>
            <person name="Marshall W.F."/>
            <person name="Sood P."/>
        </authorList>
    </citation>
    <scope>NUCLEOTIDE SEQUENCE [LARGE SCALE GENOMIC DNA]</scope>
    <source>
        <strain evidence="16">WM001</strain>
    </source>
</reference>
<evidence type="ECO:0000256" key="4">
    <source>
        <dbReference type="ARBA" id="ARBA00006702"/>
    </source>
</evidence>
<keyword evidence="7 14" id="KW-0378">Hydrolase</keyword>
<dbReference type="OrthoDB" id="10264738at2759"/>
<evidence type="ECO:0000256" key="7">
    <source>
        <dbReference type="ARBA" id="ARBA00022801"/>
    </source>
</evidence>
<evidence type="ECO:0000313" key="16">
    <source>
        <dbReference type="EMBL" id="OMJ66815.1"/>
    </source>
</evidence>
<evidence type="ECO:0000256" key="11">
    <source>
        <dbReference type="ARBA" id="ARBA00023211"/>
    </source>
</evidence>
<evidence type="ECO:0000256" key="6">
    <source>
        <dbReference type="ARBA" id="ARBA00022723"/>
    </source>
</evidence>
<proteinExistence type="inferred from homology"/>
<keyword evidence="9 14" id="KW-0904">Protein phosphatase</keyword>
<protein>
    <recommendedName>
        <fullName evidence="5">protein-serine/threonine phosphatase</fullName>
        <ecNumber evidence="5">3.1.3.16</ecNumber>
    </recommendedName>
</protein>
<dbReference type="InterPro" id="IPR001932">
    <property type="entry name" value="PPM-type_phosphatase-like_dom"/>
</dbReference>
<evidence type="ECO:0000259" key="15">
    <source>
        <dbReference type="PROSITE" id="PS51746"/>
    </source>
</evidence>
<comment type="subcellular location">
    <subcellularLocation>
        <location evidence="3">Membrane</location>
        <topology evidence="3">Peripheral membrane protein</topology>
    </subcellularLocation>
</comment>
<organism evidence="16 17">
    <name type="scientific">Stentor coeruleus</name>
    <dbReference type="NCBI Taxonomy" id="5963"/>
    <lineage>
        <taxon>Eukaryota</taxon>
        <taxon>Sar</taxon>
        <taxon>Alveolata</taxon>
        <taxon>Ciliophora</taxon>
        <taxon>Postciliodesmatophora</taxon>
        <taxon>Heterotrichea</taxon>
        <taxon>Heterotrichida</taxon>
        <taxon>Stentoridae</taxon>
        <taxon>Stentor</taxon>
    </lineage>
</organism>
<evidence type="ECO:0000256" key="8">
    <source>
        <dbReference type="ARBA" id="ARBA00022842"/>
    </source>
</evidence>
<name>A0A1R2AQU2_9CILI</name>
<dbReference type="SUPFAM" id="SSF81606">
    <property type="entry name" value="PP2C-like"/>
    <property type="match status" value="1"/>
</dbReference>
<dbReference type="EMBL" id="MPUH01001626">
    <property type="protein sequence ID" value="OMJ66815.1"/>
    <property type="molecule type" value="Genomic_DNA"/>
</dbReference>
<dbReference type="EC" id="3.1.3.16" evidence="5"/>
<evidence type="ECO:0000256" key="9">
    <source>
        <dbReference type="ARBA" id="ARBA00022912"/>
    </source>
</evidence>
<dbReference type="InterPro" id="IPR000222">
    <property type="entry name" value="PP2C_BS"/>
</dbReference>
<gene>
    <name evidence="16" type="ORF">SteCoe_36210</name>
</gene>
<comment type="cofactor">
    <cofactor evidence="1">
        <name>Mn(2+)</name>
        <dbReference type="ChEBI" id="CHEBI:29035"/>
    </cofactor>
</comment>
<dbReference type="GO" id="GO:0016020">
    <property type="term" value="C:membrane"/>
    <property type="evidence" value="ECO:0007669"/>
    <property type="project" value="UniProtKB-SubCell"/>
</dbReference>
<comment type="cofactor">
    <cofactor evidence="2">
        <name>Mg(2+)</name>
        <dbReference type="ChEBI" id="CHEBI:18420"/>
    </cofactor>
</comment>
<dbReference type="PANTHER" id="PTHR13832">
    <property type="entry name" value="PROTEIN PHOSPHATASE 2C"/>
    <property type="match status" value="1"/>
</dbReference>
<dbReference type="InterPro" id="IPR015655">
    <property type="entry name" value="PP2C"/>
</dbReference>
<keyword evidence="8" id="KW-0460">Magnesium</keyword>
<accession>A0A1R2AQU2</accession>
<dbReference type="SMART" id="SM00332">
    <property type="entry name" value="PP2Cc"/>
    <property type="match status" value="1"/>
</dbReference>
<evidence type="ECO:0000256" key="12">
    <source>
        <dbReference type="ARBA" id="ARBA00047761"/>
    </source>
</evidence>
<dbReference type="Pfam" id="PF00481">
    <property type="entry name" value="PP2C"/>
    <property type="match status" value="1"/>
</dbReference>
<dbReference type="Proteomes" id="UP000187209">
    <property type="component" value="Unassembled WGS sequence"/>
</dbReference>
<dbReference type="GO" id="GO:0046872">
    <property type="term" value="F:metal ion binding"/>
    <property type="evidence" value="ECO:0007669"/>
    <property type="project" value="UniProtKB-KW"/>
</dbReference>
<evidence type="ECO:0000256" key="3">
    <source>
        <dbReference type="ARBA" id="ARBA00004170"/>
    </source>
</evidence>
<comment type="catalytic activity">
    <reaction evidence="12">
        <text>O-phospho-L-seryl-[protein] + H2O = L-seryl-[protein] + phosphate</text>
        <dbReference type="Rhea" id="RHEA:20629"/>
        <dbReference type="Rhea" id="RHEA-COMP:9863"/>
        <dbReference type="Rhea" id="RHEA-COMP:11604"/>
        <dbReference type="ChEBI" id="CHEBI:15377"/>
        <dbReference type="ChEBI" id="CHEBI:29999"/>
        <dbReference type="ChEBI" id="CHEBI:43474"/>
        <dbReference type="ChEBI" id="CHEBI:83421"/>
        <dbReference type="EC" id="3.1.3.16"/>
    </reaction>
</comment>
<evidence type="ECO:0000256" key="5">
    <source>
        <dbReference type="ARBA" id="ARBA00013081"/>
    </source>
</evidence>
<evidence type="ECO:0000313" key="17">
    <source>
        <dbReference type="Proteomes" id="UP000187209"/>
    </source>
</evidence>
<dbReference type="CDD" id="cd00143">
    <property type="entry name" value="PP2Cc"/>
    <property type="match status" value="1"/>
</dbReference>
<dbReference type="GO" id="GO:0004722">
    <property type="term" value="F:protein serine/threonine phosphatase activity"/>
    <property type="evidence" value="ECO:0007669"/>
    <property type="project" value="UniProtKB-EC"/>
</dbReference>
<evidence type="ECO:0000256" key="14">
    <source>
        <dbReference type="RuleBase" id="RU003465"/>
    </source>
</evidence>
<dbReference type="PROSITE" id="PS01032">
    <property type="entry name" value="PPM_1"/>
    <property type="match status" value="1"/>
</dbReference>
<keyword evidence="10" id="KW-0472">Membrane</keyword>
<feature type="domain" description="PPM-type phosphatase" evidence="15">
    <location>
        <begin position="103"/>
        <end position="385"/>
    </location>
</feature>
<comment type="catalytic activity">
    <reaction evidence="13">
        <text>O-phospho-L-threonyl-[protein] + H2O = L-threonyl-[protein] + phosphate</text>
        <dbReference type="Rhea" id="RHEA:47004"/>
        <dbReference type="Rhea" id="RHEA-COMP:11060"/>
        <dbReference type="Rhea" id="RHEA-COMP:11605"/>
        <dbReference type="ChEBI" id="CHEBI:15377"/>
        <dbReference type="ChEBI" id="CHEBI:30013"/>
        <dbReference type="ChEBI" id="CHEBI:43474"/>
        <dbReference type="ChEBI" id="CHEBI:61977"/>
        <dbReference type="EC" id="3.1.3.16"/>
    </reaction>
</comment>
<evidence type="ECO:0000256" key="13">
    <source>
        <dbReference type="ARBA" id="ARBA00048336"/>
    </source>
</evidence>
<evidence type="ECO:0000256" key="10">
    <source>
        <dbReference type="ARBA" id="ARBA00023136"/>
    </source>
</evidence>
<evidence type="ECO:0000256" key="1">
    <source>
        <dbReference type="ARBA" id="ARBA00001936"/>
    </source>
</evidence>
<dbReference type="Gene3D" id="3.60.40.10">
    <property type="entry name" value="PPM-type phosphatase domain"/>
    <property type="match status" value="1"/>
</dbReference>
<keyword evidence="11" id="KW-0464">Manganese</keyword>
<keyword evidence="6" id="KW-0479">Metal-binding</keyword>